<name>A0A0E9SHR6_ANGAN</name>
<proteinExistence type="predicted"/>
<protein>
    <submittedName>
        <fullName evidence="1">Uncharacterized protein</fullName>
    </submittedName>
</protein>
<reference evidence="1" key="2">
    <citation type="journal article" date="2015" name="Fish Shellfish Immunol.">
        <title>Early steps in the European eel (Anguilla anguilla)-Vibrio vulnificus interaction in the gills: Role of the RtxA13 toxin.</title>
        <authorList>
            <person name="Callol A."/>
            <person name="Pajuelo D."/>
            <person name="Ebbesson L."/>
            <person name="Teles M."/>
            <person name="MacKenzie S."/>
            <person name="Amaro C."/>
        </authorList>
    </citation>
    <scope>NUCLEOTIDE SEQUENCE</scope>
</reference>
<reference evidence="1" key="1">
    <citation type="submission" date="2014-11" db="EMBL/GenBank/DDBJ databases">
        <authorList>
            <person name="Amaro Gonzalez C."/>
        </authorList>
    </citation>
    <scope>NUCLEOTIDE SEQUENCE</scope>
</reference>
<organism evidence="1">
    <name type="scientific">Anguilla anguilla</name>
    <name type="common">European freshwater eel</name>
    <name type="synonym">Muraena anguilla</name>
    <dbReference type="NCBI Taxonomy" id="7936"/>
    <lineage>
        <taxon>Eukaryota</taxon>
        <taxon>Metazoa</taxon>
        <taxon>Chordata</taxon>
        <taxon>Craniata</taxon>
        <taxon>Vertebrata</taxon>
        <taxon>Euteleostomi</taxon>
        <taxon>Actinopterygii</taxon>
        <taxon>Neopterygii</taxon>
        <taxon>Teleostei</taxon>
        <taxon>Anguilliformes</taxon>
        <taxon>Anguillidae</taxon>
        <taxon>Anguilla</taxon>
    </lineage>
</organism>
<accession>A0A0E9SHR6</accession>
<sequence length="66" mass="7621">MRSWSRKESLIRPNSFFLFMASDCLRCSVMMRQTGHWDYSSPPTTPLPGVFRGLSTVVFFTICALR</sequence>
<dbReference type="AlphaFoldDB" id="A0A0E9SHR6"/>
<evidence type="ECO:0000313" key="1">
    <source>
        <dbReference type="EMBL" id="JAH40782.1"/>
    </source>
</evidence>
<dbReference type="EMBL" id="GBXM01067795">
    <property type="protein sequence ID" value="JAH40782.1"/>
    <property type="molecule type" value="Transcribed_RNA"/>
</dbReference>